<keyword evidence="2" id="KW-1185">Reference proteome</keyword>
<dbReference type="SUPFAM" id="SSF53254">
    <property type="entry name" value="Phosphoglycerate mutase-like"/>
    <property type="match status" value="1"/>
</dbReference>
<proteinExistence type="predicted"/>
<dbReference type="Proteomes" id="UP000584642">
    <property type="component" value="Unassembled WGS sequence"/>
</dbReference>
<dbReference type="InterPro" id="IPR029033">
    <property type="entry name" value="His_PPase_superfam"/>
</dbReference>
<gene>
    <name evidence="1" type="ORF">HND93_28250</name>
</gene>
<dbReference type="SMART" id="SM00855">
    <property type="entry name" value="PGAM"/>
    <property type="match status" value="1"/>
</dbReference>
<dbReference type="PANTHER" id="PTHR48100:SF1">
    <property type="entry name" value="HISTIDINE PHOSPHATASE FAMILY PROTEIN-RELATED"/>
    <property type="match status" value="1"/>
</dbReference>
<reference evidence="1 2" key="1">
    <citation type="submission" date="2020-05" db="EMBL/GenBank/DDBJ databases">
        <title>Azospirillum oleiclasticum sp. nov, a nitrogen-fixing and heavy crude oil-emulsifying bacterium isolated from the crude oil of Yumen Oilfield.</title>
        <authorList>
            <person name="Wu D."/>
            <person name="Cai M."/>
            <person name="Zhang X."/>
        </authorList>
    </citation>
    <scope>NUCLEOTIDE SEQUENCE [LARGE SCALE GENOMIC DNA]</scope>
    <source>
        <strain evidence="1 2">ROY-1-1-2</strain>
    </source>
</reference>
<dbReference type="InterPro" id="IPR050275">
    <property type="entry name" value="PGM_Phosphatase"/>
</dbReference>
<dbReference type="EMBL" id="JABFDB010000028">
    <property type="protein sequence ID" value="NYZ23609.1"/>
    <property type="molecule type" value="Genomic_DNA"/>
</dbReference>
<sequence>MTFATTRWWLLRHAPVINPEGRIYGQGDVEVDLGNRAAFLALATVLPRGAVWLCTPLARTGRTAQAIRDAWHADETPPEPPVPVLDLVEQHFGAWQGLTHDELNARQPRAAQRFWIAPATERPPGGESFADMAARVGSALLRLSVEHAGRDVVCVTHGGPVRAALRLALGVEAEAVLRLRIDTLSLTRIDAIAEAAAPPVWRIDGVNLPPGAVPPAT</sequence>
<comment type="caution">
    <text evidence="1">The sequence shown here is derived from an EMBL/GenBank/DDBJ whole genome shotgun (WGS) entry which is preliminary data.</text>
</comment>
<organism evidence="1 2">
    <name type="scientific">Azospirillum oleiclasticum</name>
    <dbReference type="NCBI Taxonomy" id="2735135"/>
    <lineage>
        <taxon>Bacteria</taxon>
        <taxon>Pseudomonadati</taxon>
        <taxon>Pseudomonadota</taxon>
        <taxon>Alphaproteobacteria</taxon>
        <taxon>Rhodospirillales</taxon>
        <taxon>Azospirillaceae</taxon>
        <taxon>Azospirillum</taxon>
    </lineage>
</organism>
<dbReference type="InterPro" id="IPR013078">
    <property type="entry name" value="His_Pase_superF_clade-1"/>
</dbReference>
<dbReference type="Pfam" id="PF00300">
    <property type="entry name" value="His_Phos_1"/>
    <property type="match status" value="1"/>
</dbReference>
<name>A0ABX2TGX0_9PROT</name>
<accession>A0ABX2TGX0</accession>
<dbReference type="Gene3D" id="3.40.50.1240">
    <property type="entry name" value="Phosphoglycerate mutase-like"/>
    <property type="match status" value="1"/>
</dbReference>
<evidence type="ECO:0000313" key="1">
    <source>
        <dbReference type="EMBL" id="NYZ23609.1"/>
    </source>
</evidence>
<dbReference type="PANTHER" id="PTHR48100">
    <property type="entry name" value="BROAD-SPECIFICITY PHOSPHATASE YOR283W-RELATED"/>
    <property type="match status" value="1"/>
</dbReference>
<dbReference type="RefSeq" id="WP_180285380.1">
    <property type="nucleotide sequence ID" value="NZ_JABFDB010000028.1"/>
</dbReference>
<protein>
    <submittedName>
        <fullName evidence="1">Histidine phosphatase family protein</fullName>
    </submittedName>
</protein>
<evidence type="ECO:0000313" key="2">
    <source>
        <dbReference type="Proteomes" id="UP000584642"/>
    </source>
</evidence>